<reference evidence="2 3" key="1">
    <citation type="journal article" date="2017" name="Nature">
        <title>The Apostasia genome and the evolution of orchids.</title>
        <authorList>
            <person name="Zhang G.Q."/>
            <person name="Liu K.W."/>
            <person name="Li Z."/>
            <person name="Lohaus R."/>
            <person name="Hsiao Y.Y."/>
            <person name="Niu S.C."/>
            <person name="Wang J.Y."/>
            <person name="Lin Y.C."/>
            <person name="Xu Q."/>
            <person name="Chen L.J."/>
            <person name="Yoshida K."/>
            <person name="Fujiwara S."/>
            <person name="Wang Z.W."/>
            <person name="Zhang Y.Q."/>
            <person name="Mitsuda N."/>
            <person name="Wang M."/>
            <person name="Liu G.H."/>
            <person name="Pecoraro L."/>
            <person name="Huang H.X."/>
            <person name="Xiao X.J."/>
            <person name="Lin M."/>
            <person name="Wu X.Y."/>
            <person name="Wu W.L."/>
            <person name="Chen Y.Y."/>
            <person name="Chang S.B."/>
            <person name="Sakamoto S."/>
            <person name="Ohme-Takagi M."/>
            <person name="Yagi M."/>
            <person name="Zeng S.J."/>
            <person name="Shen C.Y."/>
            <person name="Yeh C.M."/>
            <person name="Luo Y.B."/>
            <person name="Tsai W.C."/>
            <person name="Van de Peer Y."/>
            <person name="Liu Z.J."/>
        </authorList>
    </citation>
    <scope>NUCLEOTIDE SEQUENCE [LARGE SCALE GENOMIC DNA]</scope>
    <source>
        <strain evidence="3">cv. Shenzhen</strain>
        <tissue evidence="2">Stem</tissue>
    </source>
</reference>
<dbReference type="Pfam" id="PF04525">
    <property type="entry name" value="LOR"/>
    <property type="match status" value="1"/>
</dbReference>
<dbReference type="AlphaFoldDB" id="A0A2I0A617"/>
<protein>
    <submittedName>
        <fullName evidence="2">Protein LURP-one-related 11</fullName>
    </submittedName>
</protein>
<gene>
    <name evidence="2" type="ORF">AXF42_Ash007645</name>
</gene>
<evidence type="ECO:0000313" key="2">
    <source>
        <dbReference type="EMBL" id="PKA50989.1"/>
    </source>
</evidence>
<accession>A0A2I0A617</accession>
<dbReference type="STRING" id="1088818.A0A2I0A617"/>
<dbReference type="PANTHER" id="PTHR31087:SF25">
    <property type="entry name" value="TRANSLATION INITIATION FACTOR 2B FAMILY PROTEIN, PUTATIVE, EXPRESSED-RELATED"/>
    <property type="match status" value="1"/>
</dbReference>
<organism evidence="2 3">
    <name type="scientific">Apostasia shenzhenica</name>
    <dbReference type="NCBI Taxonomy" id="1088818"/>
    <lineage>
        <taxon>Eukaryota</taxon>
        <taxon>Viridiplantae</taxon>
        <taxon>Streptophyta</taxon>
        <taxon>Embryophyta</taxon>
        <taxon>Tracheophyta</taxon>
        <taxon>Spermatophyta</taxon>
        <taxon>Magnoliopsida</taxon>
        <taxon>Liliopsida</taxon>
        <taxon>Asparagales</taxon>
        <taxon>Orchidaceae</taxon>
        <taxon>Apostasioideae</taxon>
        <taxon>Apostasia</taxon>
    </lineage>
</organism>
<dbReference type="EMBL" id="KZ452015">
    <property type="protein sequence ID" value="PKA50989.1"/>
    <property type="molecule type" value="Genomic_DNA"/>
</dbReference>
<dbReference type="InterPro" id="IPR038595">
    <property type="entry name" value="LOR_sf"/>
</dbReference>
<evidence type="ECO:0000256" key="1">
    <source>
        <dbReference type="ARBA" id="ARBA00005437"/>
    </source>
</evidence>
<proteinExistence type="inferred from homology"/>
<dbReference type="PANTHER" id="PTHR31087">
    <property type="match status" value="1"/>
</dbReference>
<keyword evidence="3" id="KW-1185">Reference proteome</keyword>
<comment type="similarity">
    <text evidence="1">Belongs to the LOR family.</text>
</comment>
<dbReference type="Proteomes" id="UP000236161">
    <property type="component" value="Unassembled WGS sequence"/>
</dbReference>
<dbReference type="InterPro" id="IPR007612">
    <property type="entry name" value="LOR"/>
</dbReference>
<dbReference type="OrthoDB" id="652749at2759"/>
<dbReference type="SUPFAM" id="SSF54518">
    <property type="entry name" value="Tubby C-terminal domain-like"/>
    <property type="match status" value="1"/>
</dbReference>
<evidence type="ECO:0000313" key="3">
    <source>
        <dbReference type="Proteomes" id="UP000236161"/>
    </source>
</evidence>
<sequence length="174" mass="20197">MKSLIFNGSGCTVYNSKGRIAYRVDNYNHKEGDLVYLMNHRGEILFEIIKKKLRVFGRWEGYCCSGSKRDEMLPWFRVRRPFRSAFKDGSSSCELWNSSRRHLMMRYKIEEMTQEASYKITEISGEIVAEVKRKQTESGVVLGDDVLTLVVEPNMDHSFIIGLVVVHGLMYNKI</sequence>
<dbReference type="InterPro" id="IPR025659">
    <property type="entry name" value="Tubby-like_C"/>
</dbReference>
<name>A0A2I0A617_9ASPA</name>
<dbReference type="Gene3D" id="2.40.160.200">
    <property type="entry name" value="LURP1-related"/>
    <property type="match status" value="1"/>
</dbReference>